<gene>
    <name evidence="4 6" type="ORF">P152DRAFT_476033</name>
</gene>
<comment type="similarity">
    <text evidence="1">Belongs to the RdRP family.</text>
</comment>
<sequence length="1386" mass="157648">MTFVIFGPPPQTAIWQFSYISIEYEGKTHKAQVTLCPPVKERIHRSPVNQNRIYPERTELHASSLDIGLMHTADSMMTMMTVAATERLPISLVLQLFPNRRQIGIEFHIADDSSARSDDENEFRRYQLEIDVSSSVTEVFEDASSPDTVTLVLPSINPPNAYRRVKDIDIKDTHDTDSIVWHEMRAWPRVTEVKKPNLVDPRSKRQLTSTHPAPDAPIQLNRGDSLVDIGRWTTFRMVFPLNNDEARRSYYIIRSVLRDYNVNVKRGPNPTQIPRQESTLWKQINELPSTSNTQVLGHQIFPLPFDVRYQLEVCVSQGIINEHNITEQFLTTLLRLDRETARQVLEKAADSRKRWFEPMDIIQQFRFSTYFNRRIPEYCSYSRGVTLTPTTVYFHSPAVETSNRVTRKYESRDVQFIRIKFMDERTWGKMRNRHDRNEAAVYNRFRHALRHGIQIGQRVFYFLAWGNSQFRENGAYFISPTSSITADSIRAWMGDVAHIRVIAKYAARLGQNFSTTRSYRGSPVEMVEIPDIERNGYCFTDGVGKMSRFISQMIANRFRLPFGMDDPPSVIQFRYGGCKGVLALDPTMVGKQNHQIQIRPSQRKFEVTEGGLEITRCSDFSVATLNRQLIAILSSHGIPDYVFDDMRERMVRDLDLAMRDENVALRLLQKNIDMNQTSLALAAMIAEGFMERREPFLTNCLQLWRCWNMKLLKEKARLVVEKAAFVLGCVDETGLLQGHFDEKLTRHHETKEDLIRDLPQIFIQVGVSEKAGEKKQYHVITGLCILARNPSLHPGDIRVVNAVDVPALHHLKNVVALPQTGDRDLGSMCSGGDLDGDDYFVSWDENLLFTDWSYPPMAHTAPPPKEVNRPVVMDDLSDFFIEYMKNDSLPTIATAHLAIADSEGVESETCLELAELHSLAVDYPKSGHPVRMERRHFPTQWPHFMERRAKTYTSRKILGKLYDRVSSVYFRPVFQGFNYDIIASYQTMLDAASWERLKGKARNLKGKYDDAVRRIQARHDIKTEFEVWTVYCLSHNGEKRDYTFAEDMGRDIGGLKEEFRALVRQEAEAMDGGIVGPEFRPVIEEAEGNHLGVREVDLILHPFLAAMYCVAVDEATTAVKESRMMATIDGIRQSLRNLNQPSERPMMSFPWIFYEELGKISRLGGLLRKRMAGKVRCAELLDKPAEAPLNYDQSPHEDSTVGPPVHLPEVTVQPRGPVDGRSDWTDIVMDHDEGRRNQAWLNHHGPLYGPPTSTATNGDTMPSNADGVEGPIDVNSVDTAEDPSAMTDPTEAEFNAMTLAHAATTKYPDLLLEATENWPVSADSKRSAPIAPASLMLIPNGKSKELIAVADAGEDLEADSDEEDLEEEADSGRAVGGFNMLDAFED</sequence>
<feature type="region of interest" description="Disordered" evidence="2">
    <location>
        <begin position="1354"/>
        <end position="1378"/>
    </location>
</feature>
<dbReference type="InterPro" id="IPR057596">
    <property type="entry name" value="RDRP_core"/>
</dbReference>
<dbReference type="RefSeq" id="XP_033531531.1">
    <property type="nucleotide sequence ID" value="XM_033681468.1"/>
</dbReference>
<feature type="region of interest" description="Disordered" evidence="2">
    <location>
        <begin position="1188"/>
        <end position="1223"/>
    </location>
</feature>
<evidence type="ECO:0000256" key="1">
    <source>
        <dbReference type="RuleBase" id="RU363098"/>
    </source>
</evidence>
<dbReference type="GO" id="GO:0031380">
    <property type="term" value="C:nuclear RNA-directed RNA polymerase complex"/>
    <property type="evidence" value="ECO:0007669"/>
    <property type="project" value="TreeGrafter"/>
</dbReference>
<name>A0A6G1FW37_9PEZI</name>
<keyword evidence="1" id="KW-0808">Transferase</keyword>
<dbReference type="InterPro" id="IPR007855">
    <property type="entry name" value="RDRP"/>
</dbReference>
<dbReference type="EC" id="2.7.7.48" evidence="1"/>
<accession>A0A6G1FW37</accession>
<evidence type="ECO:0000313" key="5">
    <source>
        <dbReference type="Proteomes" id="UP000504638"/>
    </source>
</evidence>
<dbReference type="PANTHER" id="PTHR23079">
    <property type="entry name" value="RNA-DEPENDENT RNA POLYMERASE"/>
    <property type="match status" value="1"/>
</dbReference>
<keyword evidence="1" id="KW-0694">RNA-binding</keyword>
<keyword evidence="1" id="KW-0696">RNA-directed RNA polymerase</keyword>
<dbReference type="GeneID" id="54422038"/>
<keyword evidence="5" id="KW-1185">Reference proteome</keyword>
<evidence type="ECO:0000313" key="4">
    <source>
        <dbReference type="EMBL" id="KAF1809900.1"/>
    </source>
</evidence>
<reference evidence="4 6" key="1">
    <citation type="submission" date="2020-01" db="EMBL/GenBank/DDBJ databases">
        <authorList>
            <consortium name="DOE Joint Genome Institute"/>
            <person name="Haridas S."/>
            <person name="Albert R."/>
            <person name="Binder M."/>
            <person name="Bloem J."/>
            <person name="Labutti K."/>
            <person name="Salamov A."/>
            <person name="Andreopoulos B."/>
            <person name="Baker S.E."/>
            <person name="Barry K."/>
            <person name="Bills G."/>
            <person name="Bluhm B.H."/>
            <person name="Cannon C."/>
            <person name="Castanera R."/>
            <person name="Culley D.E."/>
            <person name="Daum C."/>
            <person name="Ezra D."/>
            <person name="Gonzalez J.B."/>
            <person name="Henrissat B."/>
            <person name="Kuo A."/>
            <person name="Liang C."/>
            <person name="Lipzen A."/>
            <person name="Lutzoni F."/>
            <person name="Magnuson J."/>
            <person name="Mondo S."/>
            <person name="Nolan M."/>
            <person name="Ohm R."/>
            <person name="Pangilinan J."/>
            <person name="Park H.-J."/>
            <person name="Ramirez L."/>
            <person name="Alfaro M."/>
            <person name="Sun H."/>
            <person name="Tritt A."/>
            <person name="Yoshinaga Y."/>
            <person name="Zwiers L.-H."/>
            <person name="Turgeon B.G."/>
            <person name="Goodwin S.B."/>
            <person name="Spatafora J.W."/>
            <person name="Crous P.W."/>
            <person name="Grigoriev I.V."/>
        </authorList>
    </citation>
    <scope>NUCLEOTIDE SEQUENCE</scope>
    <source>
        <strain evidence="4 6">CBS 781.70</strain>
    </source>
</reference>
<evidence type="ECO:0000256" key="2">
    <source>
        <dbReference type="SAM" id="MobiDB-lite"/>
    </source>
</evidence>
<reference evidence="6" key="3">
    <citation type="submission" date="2025-04" db="UniProtKB">
        <authorList>
            <consortium name="RefSeq"/>
        </authorList>
    </citation>
    <scope>IDENTIFICATION</scope>
    <source>
        <strain evidence="6">CBS 781.70</strain>
    </source>
</reference>
<protein>
    <recommendedName>
        <fullName evidence="1">RNA-dependent RNA polymerase</fullName>
        <ecNumber evidence="1">2.7.7.48</ecNumber>
    </recommendedName>
</protein>
<feature type="region of interest" description="Disordered" evidence="2">
    <location>
        <begin position="200"/>
        <end position="219"/>
    </location>
</feature>
<keyword evidence="1" id="KW-0548">Nucleotidyltransferase</keyword>
<dbReference type="EMBL" id="ML975169">
    <property type="protein sequence ID" value="KAF1809900.1"/>
    <property type="molecule type" value="Genomic_DNA"/>
</dbReference>
<evidence type="ECO:0000259" key="3">
    <source>
        <dbReference type="Pfam" id="PF05183"/>
    </source>
</evidence>
<evidence type="ECO:0000313" key="6">
    <source>
        <dbReference type="RefSeq" id="XP_033531531.1"/>
    </source>
</evidence>
<dbReference type="Proteomes" id="UP000504638">
    <property type="component" value="Unplaced"/>
</dbReference>
<dbReference type="GO" id="GO:0003723">
    <property type="term" value="F:RNA binding"/>
    <property type="evidence" value="ECO:0007669"/>
    <property type="project" value="UniProtKB-KW"/>
</dbReference>
<comment type="catalytic activity">
    <reaction evidence="1">
        <text>RNA(n) + a ribonucleoside 5'-triphosphate = RNA(n+1) + diphosphate</text>
        <dbReference type="Rhea" id="RHEA:21248"/>
        <dbReference type="Rhea" id="RHEA-COMP:14527"/>
        <dbReference type="Rhea" id="RHEA-COMP:17342"/>
        <dbReference type="ChEBI" id="CHEBI:33019"/>
        <dbReference type="ChEBI" id="CHEBI:61557"/>
        <dbReference type="ChEBI" id="CHEBI:140395"/>
        <dbReference type="EC" id="2.7.7.48"/>
    </reaction>
</comment>
<dbReference type="GO" id="GO:0030422">
    <property type="term" value="P:siRNA processing"/>
    <property type="evidence" value="ECO:0007669"/>
    <property type="project" value="TreeGrafter"/>
</dbReference>
<dbReference type="Pfam" id="PF05183">
    <property type="entry name" value="RdRP"/>
    <property type="match status" value="1"/>
</dbReference>
<dbReference type="OrthoDB" id="6513042at2759"/>
<feature type="compositionally biased region" description="Acidic residues" evidence="2">
    <location>
        <begin position="1354"/>
        <end position="1369"/>
    </location>
</feature>
<reference evidence="6" key="2">
    <citation type="submission" date="2020-04" db="EMBL/GenBank/DDBJ databases">
        <authorList>
            <consortium name="NCBI Genome Project"/>
        </authorList>
    </citation>
    <scope>NUCLEOTIDE SEQUENCE</scope>
    <source>
        <strain evidence="6">CBS 781.70</strain>
    </source>
</reference>
<organism evidence="4">
    <name type="scientific">Eremomyces bilateralis CBS 781.70</name>
    <dbReference type="NCBI Taxonomy" id="1392243"/>
    <lineage>
        <taxon>Eukaryota</taxon>
        <taxon>Fungi</taxon>
        <taxon>Dikarya</taxon>
        <taxon>Ascomycota</taxon>
        <taxon>Pezizomycotina</taxon>
        <taxon>Dothideomycetes</taxon>
        <taxon>Dothideomycetes incertae sedis</taxon>
        <taxon>Eremomycetales</taxon>
        <taxon>Eremomycetaceae</taxon>
        <taxon>Eremomyces</taxon>
    </lineage>
</organism>
<proteinExistence type="inferred from homology"/>
<dbReference type="PANTHER" id="PTHR23079:SF55">
    <property type="entry name" value="RNA-DIRECTED RNA POLYMERASE"/>
    <property type="match status" value="1"/>
</dbReference>
<feature type="domain" description="RDRP core" evidence="3">
    <location>
        <begin position="387"/>
        <end position="965"/>
    </location>
</feature>
<dbReference type="GO" id="GO:0003968">
    <property type="term" value="F:RNA-directed RNA polymerase activity"/>
    <property type="evidence" value="ECO:0007669"/>
    <property type="project" value="UniProtKB-KW"/>
</dbReference>